<gene>
    <name evidence="2" type="ORF">WKW79_07905</name>
</gene>
<protein>
    <submittedName>
        <fullName evidence="2">Antibiotic biosynthesis monooxygenase</fullName>
        <ecNumber evidence="2">1.14.-.-</ecNumber>
    </submittedName>
</protein>
<evidence type="ECO:0000313" key="3">
    <source>
        <dbReference type="Proteomes" id="UP001367030"/>
    </source>
</evidence>
<keyword evidence="2" id="KW-0503">Monooxygenase</keyword>
<dbReference type="RefSeq" id="WP_340334545.1">
    <property type="nucleotide sequence ID" value="NZ_JBBKZS010000002.1"/>
</dbReference>
<dbReference type="Proteomes" id="UP001367030">
    <property type="component" value="Unassembled WGS sequence"/>
</dbReference>
<proteinExistence type="predicted"/>
<evidence type="ECO:0000313" key="2">
    <source>
        <dbReference type="EMBL" id="MEJ8854488.1"/>
    </source>
</evidence>
<dbReference type="EMBL" id="JBBKZS010000002">
    <property type="protein sequence ID" value="MEJ8854488.1"/>
    <property type="molecule type" value="Genomic_DNA"/>
</dbReference>
<evidence type="ECO:0000259" key="1">
    <source>
        <dbReference type="Pfam" id="PF03992"/>
    </source>
</evidence>
<dbReference type="Pfam" id="PF03992">
    <property type="entry name" value="ABM"/>
    <property type="match status" value="1"/>
</dbReference>
<dbReference type="GO" id="GO:0004497">
    <property type="term" value="F:monooxygenase activity"/>
    <property type="evidence" value="ECO:0007669"/>
    <property type="project" value="UniProtKB-KW"/>
</dbReference>
<comment type="caution">
    <text evidence="2">The sequence shown here is derived from an EMBL/GenBank/DDBJ whole genome shotgun (WGS) entry which is preliminary data.</text>
</comment>
<accession>A0ABU8X3W1</accession>
<feature type="domain" description="ABM" evidence="1">
    <location>
        <begin position="11"/>
        <end position="81"/>
    </location>
</feature>
<dbReference type="SUPFAM" id="SSF54909">
    <property type="entry name" value="Dimeric alpha+beta barrel"/>
    <property type="match status" value="1"/>
</dbReference>
<keyword evidence="2" id="KW-0560">Oxidoreductase</keyword>
<keyword evidence="3" id="KW-1185">Reference proteome</keyword>
<dbReference type="EC" id="1.14.-.-" evidence="2"/>
<dbReference type="Gene3D" id="3.30.70.100">
    <property type="match status" value="1"/>
</dbReference>
<dbReference type="InterPro" id="IPR007138">
    <property type="entry name" value="ABM_dom"/>
</dbReference>
<reference evidence="2 3" key="1">
    <citation type="submission" date="2024-03" db="EMBL/GenBank/DDBJ databases">
        <title>Novel species of the genus Variovorax.</title>
        <authorList>
            <person name="Liu Q."/>
            <person name="Xin Y.-H."/>
        </authorList>
    </citation>
    <scope>NUCLEOTIDE SEQUENCE [LARGE SCALE GENOMIC DNA]</scope>
    <source>
        <strain evidence="2 3">KACC 18901</strain>
    </source>
</reference>
<name>A0ABU8X3W1_9BURK</name>
<dbReference type="InterPro" id="IPR011008">
    <property type="entry name" value="Dimeric_a/b-barrel"/>
</dbReference>
<organism evidence="2 3">
    <name type="scientific">Variovorax robiniae</name>
    <dbReference type="NCBI Taxonomy" id="1836199"/>
    <lineage>
        <taxon>Bacteria</taxon>
        <taxon>Pseudomonadati</taxon>
        <taxon>Pseudomonadota</taxon>
        <taxon>Betaproteobacteria</taxon>
        <taxon>Burkholderiales</taxon>
        <taxon>Comamonadaceae</taxon>
        <taxon>Variovorax</taxon>
    </lineage>
</organism>
<dbReference type="PANTHER" id="PTHR37811:SF2">
    <property type="entry name" value="ABM DOMAIN-CONTAINING PROTEIN"/>
    <property type="match status" value="1"/>
</dbReference>
<dbReference type="PANTHER" id="PTHR37811">
    <property type="entry name" value="BLL5343 PROTEIN"/>
    <property type="match status" value="1"/>
</dbReference>
<sequence>MTIANTPKPPYYAVIFTSLRTDGDNGYGAMADRMDELAAQQPGYLGIESAREELGITVSYWRDLESIRAWKANAEHRIAQETGRSTWYSDYKTRICKVERDYGLDDAFASRAE</sequence>
<dbReference type="InterPro" id="IPR052936">
    <property type="entry name" value="Jasmonate_Hydroxylase-like"/>
</dbReference>